<protein>
    <submittedName>
        <fullName evidence="1">Uncharacterized protein</fullName>
    </submittedName>
</protein>
<dbReference type="AlphaFoldDB" id="A0A0G0YN36"/>
<proteinExistence type="predicted"/>
<dbReference type="Proteomes" id="UP000034753">
    <property type="component" value="Unassembled WGS sequence"/>
</dbReference>
<organism evidence="1 2">
    <name type="scientific">Candidatus Daviesbacteria bacterium GW2011_GWB1_41_5</name>
    <dbReference type="NCBI Taxonomy" id="1618429"/>
    <lineage>
        <taxon>Bacteria</taxon>
        <taxon>Candidatus Daviesiibacteriota</taxon>
    </lineage>
</organism>
<dbReference type="EMBL" id="LCBN01000087">
    <property type="protein sequence ID" value="KKS11026.1"/>
    <property type="molecule type" value="Genomic_DNA"/>
</dbReference>
<reference evidence="1 2" key="1">
    <citation type="journal article" date="2015" name="Nature">
        <title>rRNA introns, odd ribosomes, and small enigmatic genomes across a large radiation of phyla.</title>
        <authorList>
            <person name="Brown C.T."/>
            <person name="Hug L.A."/>
            <person name="Thomas B.C."/>
            <person name="Sharon I."/>
            <person name="Castelle C.J."/>
            <person name="Singh A."/>
            <person name="Wilkins M.J."/>
            <person name="Williams K.H."/>
            <person name="Banfield J.F."/>
        </authorList>
    </citation>
    <scope>NUCLEOTIDE SEQUENCE [LARGE SCALE GENOMIC DNA]</scope>
</reference>
<name>A0A0G0YN36_9BACT</name>
<comment type="caution">
    <text evidence="1">The sequence shown here is derived from an EMBL/GenBank/DDBJ whole genome shotgun (WGS) entry which is preliminary data.</text>
</comment>
<gene>
    <name evidence="1" type="ORF">UU67_C0087G0004</name>
</gene>
<evidence type="ECO:0000313" key="1">
    <source>
        <dbReference type="EMBL" id="KKS11026.1"/>
    </source>
</evidence>
<evidence type="ECO:0000313" key="2">
    <source>
        <dbReference type="Proteomes" id="UP000034753"/>
    </source>
</evidence>
<sequence length="212" mass="24561">MVKRYVDFREQRGAELYDLQKDPDSYYQWYSRGKEYAASNKLDFSPPTTPEELFTIVKQIVEKFKNYIEMGRGYEVLWAEGRPRAEKVSQRVFAGVAKPYCEFTDIDISKEVNLGAGPVDFKFSRGLSKRALIEVKLASNSKFWNGLTAQLPEYMRTEEITDGLFMVVVYSLKDLRRYNHIQGLVSEVNKQNGFNIEIELIDARPRKSASKL</sequence>
<accession>A0A0G0YN36</accession>